<dbReference type="PANTHER" id="PTHR43884">
    <property type="entry name" value="ACYL-COA DEHYDROGENASE"/>
    <property type="match status" value="1"/>
</dbReference>
<dbReference type="EMBL" id="CT573213">
    <property type="protein sequence ID" value="CAJ63513.1"/>
    <property type="molecule type" value="Genomic_DNA"/>
</dbReference>
<evidence type="ECO:0000256" key="6">
    <source>
        <dbReference type="SAM" id="MobiDB-lite"/>
    </source>
</evidence>
<dbReference type="InterPro" id="IPR037069">
    <property type="entry name" value="AcylCoA_DH/ox_N_sf"/>
</dbReference>
<comment type="similarity">
    <text evidence="2">Belongs to the acyl-CoA dehydrogenase family.</text>
</comment>
<name>Q0RG76_FRAAA</name>
<feature type="region of interest" description="Disordered" evidence="6">
    <location>
        <begin position="192"/>
        <end position="218"/>
    </location>
</feature>
<evidence type="ECO:0000259" key="8">
    <source>
        <dbReference type="Pfam" id="PF02771"/>
    </source>
</evidence>
<organism evidence="9 10">
    <name type="scientific">Frankia alni (strain DSM 45986 / CECT 9034 / ACN14a)</name>
    <dbReference type="NCBI Taxonomy" id="326424"/>
    <lineage>
        <taxon>Bacteria</taxon>
        <taxon>Bacillati</taxon>
        <taxon>Actinomycetota</taxon>
        <taxon>Actinomycetes</taxon>
        <taxon>Frankiales</taxon>
        <taxon>Frankiaceae</taxon>
        <taxon>Frankia</taxon>
    </lineage>
</organism>
<dbReference type="OrthoDB" id="3218450at2"/>
<dbReference type="InterPro" id="IPR013786">
    <property type="entry name" value="AcylCoA_DH/ox_N"/>
</dbReference>
<dbReference type="HOGENOM" id="CLU_018204_5_1_11"/>
<keyword evidence="3" id="KW-0285">Flavoprotein</keyword>
<evidence type="ECO:0000256" key="1">
    <source>
        <dbReference type="ARBA" id="ARBA00001974"/>
    </source>
</evidence>
<keyword evidence="5" id="KW-0560">Oxidoreductase</keyword>
<dbReference type="Gene3D" id="1.20.140.10">
    <property type="entry name" value="Butyryl-CoA Dehydrogenase, subunit A, domain 3"/>
    <property type="match status" value="1"/>
</dbReference>
<dbReference type="InterPro" id="IPR036250">
    <property type="entry name" value="AcylCo_DH-like_C"/>
</dbReference>
<dbReference type="Gene3D" id="1.10.540.10">
    <property type="entry name" value="Acyl-CoA dehydrogenase/oxidase, N-terminal domain"/>
    <property type="match status" value="1"/>
</dbReference>
<evidence type="ECO:0000259" key="7">
    <source>
        <dbReference type="Pfam" id="PF00441"/>
    </source>
</evidence>
<gene>
    <name evidence="9" type="ordered locus">FRAAL4872</name>
</gene>
<dbReference type="Gene3D" id="2.40.110.10">
    <property type="entry name" value="Butyryl-CoA Dehydrogenase, subunit A, domain 2"/>
    <property type="match status" value="1"/>
</dbReference>
<dbReference type="AlphaFoldDB" id="Q0RG76"/>
<comment type="cofactor">
    <cofactor evidence="1">
        <name>FAD</name>
        <dbReference type="ChEBI" id="CHEBI:57692"/>
    </cofactor>
</comment>
<dbReference type="GO" id="GO:0003995">
    <property type="term" value="F:acyl-CoA dehydrogenase activity"/>
    <property type="evidence" value="ECO:0007669"/>
    <property type="project" value="TreeGrafter"/>
</dbReference>
<dbReference type="KEGG" id="fal:FRAAL4872"/>
<keyword evidence="4" id="KW-0274">FAD</keyword>
<feature type="domain" description="Acyl-CoA dehydrogenase/oxidase N-terminal" evidence="8">
    <location>
        <begin position="8"/>
        <end position="121"/>
    </location>
</feature>
<sequence length="429" mass="41944">MTVDTAEAEGELRDALARLLREHCDIEQVRGIAAAPGGWDRELWSELAAMGVVGLAAPPEHGGEGAGLALLAVAQEELGRRLAPVPLLSSATAQAALLAVVAGGAPGATAAGALLPAIASGRSPATVAVGRTVDGWTPLATVRAEEAAGGWRLTGTAPVVADATAARVLLVAATTGTGPALFAVDVPAPTGGGDGDGAGGGDGAPGGDGAADGGAGGAGGGGAVGSQGGFAQAVVGVEPLDVLDATRPLARVTLDTPATLLAGPAAFAGVLAATRRVALTLLAAEAVGVSVYCTELAVDYAGIRHQFGRPIGTYQAISHRCADMFVGTEAARALVAAAAQALDEAGGPADGPADAGELDVAVALAAAEALDAGVGAAQGSLQVHGGIGFTWEHPVHHYLRRAKSSEALIAAPDRLREQAASRLVAAARR</sequence>
<dbReference type="STRING" id="326424.FRAAL4872"/>
<dbReference type="PANTHER" id="PTHR43884:SF20">
    <property type="entry name" value="ACYL-COA DEHYDROGENASE FADE28"/>
    <property type="match status" value="1"/>
</dbReference>
<accession>Q0RG76</accession>
<dbReference type="SUPFAM" id="SSF47203">
    <property type="entry name" value="Acyl-CoA dehydrogenase C-terminal domain-like"/>
    <property type="match status" value="1"/>
</dbReference>
<dbReference type="Proteomes" id="UP000000657">
    <property type="component" value="Chromosome"/>
</dbReference>
<dbReference type="InterPro" id="IPR009075">
    <property type="entry name" value="AcylCo_DH/oxidase_C"/>
</dbReference>
<evidence type="ECO:0000256" key="5">
    <source>
        <dbReference type="ARBA" id="ARBA00023002"/>
    </source>
</evidence>
<reference evidence="9 10" key="1">
    <citation type="journal article" date="2007" name="Genome Res.">
        <title>Genome characteristics of facultatively symbiotic Frankia sp. strains reflect host range and host plant biogeography.</title>
        <authorList>
            <person name="Normand P."/>
            <person name="Lapierre P."/>
            <person name="Tisa L.S."/>
            <person name="Gogarten J.P."/>
            <person name="Alloisio N."/>
            <person name="Bagnarol E."/>
            <person name="Bassi C.A."/>
            <person name="Berry A.M."/>
            <person name="Bickhart D.M."/>
            <person name="Choisne N."/>
            <person name="Couloux A."/>
            <person name="Cournoyer B."/>
            <person name="Cruveiller S."/>
            <person name="Daubin V."/>
            <person name="Demange N."/>
            <person name="Francino M.P."/>
            <person name="Goltsman E."/>
            <person name="Huang Y."/>
            <person name="Kopp O.R."/>
            <person name="Labarre L."/>
            <person name="Lapidus A."/>
            <person name="Lavire C."/>
            <person name="Marechal J."/>
            <person name="Martinez M."/>
            <person name="Mastronunzio J.E."/>
            <person name="Mullin B.C."/>
            <person name="Niemann J."/>
            <person name="Pujic P."/>
            <person name="Rawnsley T."/>
            <person name="Rouy Z."/>
            <person name="Schenowitz C."/>
            <person name="Sellstedt A."/>
            <person name="Tavares F."/>
            <person name="Tomkins J.P."/>
            <person name="Vallenet D."/>
            <person name="Valverde C."/>
            <person name="Wall L.G."/>
            <person name="Wang Y."/>
            <person name="Medigue C."/>
            <person name="Benson D.R."/>
        </authorList>
    </citation>
    <scope>NUCLEOTIDE SEQUENCE [LARGE SCALE GENOMIC DNA]</scope>
    <source>
        <strain evidence="10">DSM 45986 / CECT 9034 / ACN14a</strain>
    </source>
</reference>
<dbReference type="eggNOG" id="COG1960">
    <property type="taxonomic scope" value="Bacteria"/>
</dbReference>
<dbReference type="InterPro" id="IPR009100">
    <property type="entry name" value="AcylCoA_DH/oxidase_NM_dom_sf"/>
</dbReference>
<dbReference type="Pfam" id="PF02771">
    <property type="entry name" value="Acyl-CoA_dh_N"/>
    <property type="match status" value="1"/>
</dbReference>
<dbReference type="RefSeq" id="WP_011605986.1">
    <property type="nucleotide sequence ID" value="NC_008278.1"/>
</dbReference>
<evidence type="ECO:0000313" key="9">
    <source>
        <dbReference type="EMBL" id="CAJ63513.1"/>
    </source>
</evidence>
<proteinExistence type="inferred from homology"/>
<dbReference type="InterPro" id="IPR046373">
    <property type="entry name" value="Acyl-CoA_Oxase/DH_mid-dom_sf"/>
</dbReference>
<keyword evidence="10" id="KW-1185">Reference proteome</keyword>
<feature type="domain" description="Acyl-CoA dehydrogenase/oxidase C-terminal" evidence="7">
    <location>
        <begin position="281"/>
        <end position="406"/>
    </location>
</feature>
<evidence type="ECO:0000256" key="4">
    <source>
        <dbReference type="ARBA" id="ARBA00022827"/>
    </source>
</evidence>
<dbReference type="SUPFAM" id="SSF56645">
    <property type="entry name" value="Acyl-CoA dehydrogenase NM domain-like"/>
    <property type="match status" value="1"/>
</dbReference>
<evidence type="ECO:0000256" key="3">
    <source>
        <dbReference type="ARBA" id="ARBA00022630"/>
    </source>
</evidence>
<dbReference type="GO" id="GO:0050660">
    <property type="term" value="F:flavin adenine dinucleotide binding"/>
    <property type="evidence" value="ECO:0007669"/>
    <property type="project" value="InterPro"/>
</dbReference>
<evidence type="ECO:0000256" key="2">
    <source>
        <dbReference type="ARBA" id="ARBA00009347"/>
    </source>
</evidence>
<dbReference type="Pfam" id="PF00441">
    <property type="entry name" value="Acyl-CoA_dh_1"/>
    <property type="match status" value="1"/>
</dbReference>
<evidence type="ECO:0000313" key="10">
    <source>
        <dbReference type="Proteomes" id="UP000000657"/>
    </source>
</evidence>
<protein>
    <submittedName>
        <fullName evidence="9">Acyl-CoA dehydrogenase</fullName>
    </submittedName>
</protein>